<dbReference type="Proteomes" id="UP001432322">
    <property type="component" value="Unassembled WGS sequence"/>
</dbReference>
<keyword evidence="2" id="KW-1185">Reference proteome</keyword>
<sequence length="298" mass="34227">MMSAPFALYCSLMEDLPADTESHLLGNGRMLFFKSGADQELFWWNKDGSRHQADVSAQNPLTCAGSQLAFKDSLFFYSSSTDGKSFQFYQATLDEAGEEITFHMNLEISNEHKRFMFAVGQPLFQCFSRLSTRNTHELIVYGFVVNYMPGAFEIKDEHISEPLSRFFVHRSCLYLLAEASGQEVSSRQIQRKTSRRMVVRITVRNPELVGVLALEMLDVVYILIDRTLLVMRGHSVEYQIMLHEGLLFSFQDKMFSHASTPRSITGIYNNNLLVNFHDPEKGKTGRWRTQLEPPEHLK</sequence>
<protein>
    <submittedName>
        <fullName evidence="1">Uncharacterized protein</fullName>
    </submittedName>
</protein>
<dbReference type="EMBL" id="BTSY01000002">
    <property type="protein sequence ID" value="GMT16215.1"/>
    <property type="molecule type" value="Genomic_DNA"/>
</dbReference>
<comment type="caution">
    <text evidence="1">The sequence shown here is derived from an EMBL/GenBank/DDBJ whole genome shotgun (WGS) entry which is preliminary data.</text>
</comment>
<name>A0AAV5VE80_9BILA</name>
<dbReference type="AlphaFoldDB" id="A0AAV5VE80"/>
<gene>
    <name evidence="1" type="ORF">PFISCL1PPCAC_7512</name>
</gene>
<evidence type="ECO:0000313" key="1">
    <source>
        <dbReference type="EMBL" id="GMT16215.1"/>
    </source>
</evidence>
<proteinExistence type="predicted"/>
<reference evidence="1" key="1">
    <citation type="submission" date="2023-10" db="EMBL/GenBank/DDBJ databases">
        <title>Genome assembly of Pristionchus species.</title>
        <authorList>
            <person name="Yoshida K."/>
            <person name="Sommer R.J."/>
        </authorList>
    </citation>
    <scope>NUCLEOTIDE SEQUENCE</scope>
    <source>
        <strain evidence="1">RS5133</strain>
    </source>
</reference>
<evidence type="ECO:0000313" key="2">
    <source>
        <dbReference type="Proteomes" id="UP001432322"/>
    </source>
</evidence>
<accession>A0AAV5VE80</accession>
<organism evidence="1 2">
    <name type="scientific">Pristionchus fissidentatus</name>
    <dbReference type="NCBI Taxonomy" id="1538716"/>
    <lineage>
        <taxon>Eukaryota</taxon>
        <taxon>Metazoa</taxon>
        <taxon>Ecdysozoa</taxon>
        <taxon>Nematoda</taxon>
        <taxon>Chromadorea</taxon>
        <taxon>Rhabditida</taxon>
        <taxon>Rhabditina</taxon>
        <taxon>Diplogasteromorpha</taxon>
        <taxon>Diplogasteroidea</taxon>
        <taxon>Neodiplogasteridae</taxon>
        <taxon>Pristionchus</taxon>
    </lineage>
</organism>
<feature type="non-terminal residue" evidence="1">
    <location>
        <position position="298"/>
    </location>
</feature>